<dbReference type="NCBIfam" id="TIGR02227">
    <property type="entry name" value="sigpep_I_bact"/>
    <property type="match status" value="1"/>
</dbReference>
<reference evidence="9" key="1">
    <citation type="journal article" date="2020" name="mSystems">
        <title>Genome- and Community-Level Interaction Insights into Carbon Utilization and Element Cycling Functions of Hydrothermarchaeota in Hydrothermal Sediment.</title>
        <authorList>
            <person name="Zhou Z."/>
            <person name="Liu Y."/>
            <person name="Xu W."/>
            <person name="Pan J."/>
            <person name="Luo Z.H."/>
            <person name="Li M."/>
        </authorList>
    </citation>
    <scope>NUCLEOTIDE SEQUENCE [LARGE SCALE GENOMIC DNA]</scope>
    <source>
        <strain evidence="9">SpSt-456</strain>
    </source>
</reference>
<evidence type="ECO:0000313" key="9">
    <source>
        <dbReference type="EMBL" id="HFK98087.1"/>
    </source>
</evidence>
<feature type="domain" description="Peptidase S26" evidence="8">
    <location>
        <begin position="91"/>
        <end position="266"/>
    </location>
</feature>
<evidence type="ECO:0000256" key="3">
    <source>
        <dbReference type="ARBA" id="ARBA00013208"/>
    </source>
</evidence>
<dbReference type="SUPFAM" id="SSF51306">
    <property type="entry name" value="LexA/Signal peptidase"/>
    <property type="match status" value="1"/>
</dbReference>
<feature type="active site" evidence="6">
    <location>
        <position position="121"/>
    </location>
</feature>
<feature type="transmembrane region" description="Helical" evidence="7">
    <location>
        <begin position="96"/>
        <end position="115"/>
    </location>
</feature>
<evidence type="ECO:0000259" key="8">
    <source>
        <dbReference type="Pfam" id="PF10502"/>
    </source>
</evidence>
<evidence type="ECO:0000256" key="5">
    <source>
        <dbReference type="ARBA" id="ARBA00022801"/>
    </source>
</evidence>
<organism evidence="9">
    <name type="scientific">Desulfacinum infernum</name>
    <dbReference type="NCBI Taxonomy" id="35837"/>
    <lineage>
        <taxon>Bacteria</taxon>
        <taxon>Pseudomonadati</taxon>
        <taxon>Thermodesulfobacteriota</taxon>
        <taxon>Syntrophobacteria</taxon>
        <taxon>Syntrophobacterales</taxon>
        <taxon>Syntrophobacteraceae</taxon>
        <taxon>Desulfacinum</taxon>
    </lineage>
</organism>
<dbReference type="PRINTS" id="PR00727">
    <property type="entry name" value="LEADERPTASE"/>
</dbReference>
<dbReference type="CDD" id="cd06530">
    <property type="entry name" value="S26_SPase_I"/>
    <property type="match status" value="1"/>
</dbReference>
<dbReference type="PANTHER" id="PTHR43390">
    <property type="entry name" value="SIGNAL PEPTIDASE I"/>
    <property type="match status" value="1"/>
</dbReference>
<comment type="similarity">
    <text evidence="2 7">Belongs to the peptidase S26 family.</text>
</comment>
<protein>
    <recommendedName>
        <fullName evidence="4 7">Signal peptidase I</fullName>
        <ecNumber evidence="3 7">3.4.21.89</ecNumber>
    </recommendedName>
</protein>
<gene>
    <name evidence="9" type="primary">lepB</name>
    <name evidence="9" type="ORF">ENS06_12310</name>
</gene>
<comment type="subcellular location">
    <subcellularLocation>
        <location evidence="7">Membrane</location>
        <topology evidence="7">Single-pass type II membrane protein</topology>
    </subcellularLocation>
</comment>
<name>A0A831ZZY2_9BACT</name>
<evidence type="ECO:0000256" key="6">
    <source>
        <dbReference type="PIRSR" id="PIRSR600223-1"/>
    </source>
</evidence>
<keyword evidence="7" id="KW-1133">Transmembrane helix</keyword>
<keyword evidence="7" id="KW-0645">Protease</keyword>
<dbReference type="GO" id="GO:0016020">
    <property type="term" value="C:membrane"/>
    <property type="evidence" value="ECO:0007669"/>
    <property type="project" value="UniProtKB-SubCell"/>
</dbReference>
<keyword evidence="5 7" id="KW-0378">Hydrolase</keyword>
<dbReference type="PROSITE" id="PS00760">
    <property type="entry name" value="SPASE_I_2"/>
    <property type="match status" value="1"/>
</dbReference>
<keyword evidence="7" id="KW-0812">Transmembrane</keyword>
<comment type="caution">
    <text evidence="9">The sequence shown here is derived from an EMBL/GenBank/DDBJ whole genome shotgun (WGS) entry which is preliminary data.</text>
</comment>
<sequence>MARLAFGQLHHFDCIRPHIDADQFFTLSEHAPCGSLCTLALTLTVFCYLHQALPTHKQKRSLYVSSAGSEAALSVFSQSESVKTKKKSTVREYSEAILIAVLLALFIRAFIVQAFKIPSGSMMTTLLIGDHILVSKFRYGIKLPVVDKEIIHWDQPRRGDIVVFKYPQDPSKDFIKRVIGVPGDTLSIKDKKVFINGKPLDEPYARFTDPRILPGAVSPRDNLGPLVVPEHRFFVMGDNRDESYDSRFWSFVEASALRGKAFIIYWSWNKDGELTLNPDRFFVRYNRIGHLVH</sequence>
<dbReference type="Gene3D" id="2.10.109.10">
    <property type="entry name" value="Umud Fragment, subunit A"/>
    <property type="match status" value="1"/>
</dbReference>
<dbReference type="GO" id="GO:0009003">
    <property type="term" value="F:signal peptidase activity"/>
    <property type="evidence" value="ECO:0007669"/>
    <property type="project" value="UniProtKB-EC"/>
</dbReference>
<dbReference type="AlphaFoldDB" id="A0A831ZZY2"/>
<proteinExistence type="inferred from homology"/>
<keyword evidence="7" id="KW-0472">Membrane</keyword>
<dbReference type="InterPro" id="IPR019533">
    <property type="entry name" value="Peptidase_S26"/>
</dbReference>
<evidence type="ECO:0000256" key="2">
    <source>
        <dbReference type="ARBA" id="ARBA00009370"/>
    </source>
</evidence>
<dbReference type="InterPro" id="IPR019757">
    <property type="entry name" value="Pept_S26A_signal_pept_1_Lys-AS"/>
</dbReference>
<evidence type="ECO:0000256" key="1">
    <source>
        <dbReference type="ARBA" id="ARBA00000677"/>
    </source>
</evidence>
<dbReference type="PANTHER" id="PTHR43390:SF1">
    <property type="entry name" value="CHLOROPLAST PROCESSING PEPTIDASE"/>
    <property type="match status" value="1"/>
</dbReference>
<dbReference type="InterPro" id="IPR036286">
    <property type="entry name" value="LexA/Signal_pep-like_sf"/>
</dbReference>
<comment type="catalytic activity">
    <reaction evidence="1 7">
        <text>Cleavage of hydrophobic, N-terminal signal or leader sequences from secreted and periplasmic proteins.</text>
        <dbReference type="EC" id="3.4.21.89"/>
    </reaction>
</comment>
<dbReference type="InterPro" id="IPR019758">
    <property type="entry name" value="Pept_S26A_signal_pept_1_CS"/>
</dbReference>
<feature type="active site" evidence="6">
    <location>
        <position position="176"/>
    </location>
</feature>
<dbReference type="EC" id="3.4.21.89" evidence="3 7"/>
<evidence type="ECO:0000256" key="4">
    <source>
        <dbReference type="ARBA" id="ARBA00019232"/>
    </source>
</evidence>
<dbReference type="GO" id="GO:0004252">
    <property type="term" value="F:serine-type endopeptidase activity"/>
    <property type="evidence" value="ECO:0007669"/>
    <property type="project" value="InterPro"/>
</dbReference>
<dbReference type="GO" id="GO:0006465">
    <property type="term" value="P:signal peptide processing"/>
    <property type="evidence" value="ECO:0007669"/>
    <property type="project" value="InterPro"/>
</dbReference>
<accession>A0A831ZZY2</accession>
<dbReference type="EMBL" id="DSTK01000037">
    <property type="protein sequence ID" value="HFK98087.1"/>
    <property type="molecule type" value="Genomic_DNA"/>
</dbReference>
<dbReference type="InterPro" id="IPR000223">
    <property type="entry name" value="Pept_S26A_signal_pept_1"/>
</dbReference>
<evidence type="ECO:0000256" key="7">
    <source>
        <dbReference type="RuleBase" id="RU362042"/>
    </source>
</evidence>
<dbReference type="Pfam" id="PF10502">
    <property type="entry name" value="Peptidase_S26"/>
    <property type="match status" value="1"/>
</dbReference>
<dbReference type="PROSITE" id="PS00761">
    <property type="entry name" value="SPASE_I_3"/>
    <property type="match status" value="1"/>
</dbReference>